<gene>
    <name evidence="8" type="ORF">GC101_11875</name>
</gene>
<proteinExistence type="predicted"/>
<reference evidence="8 9" key="1">
    <citation type="submission" date="2019-10" db="EMBL/GenBank/DDBJ databases">
        <title>Description of Paenibacillus terricola sp. nov.</title>
        <authorList>
            <person name="Carlier A."/>
            <person name="Qi S."/>
        </authorList>
    </citation>
    <scope>NUCLEOTIDE SEQUENCE [LARGE SCALE GENOMIC DNA]</scope>
    <source>
        <strain evidence="8 9">LMG 31459</strain>
    </source>
</reference>
<evidence type="ECO:0000256" key="1">
    <source>
        <dbReference type="ARBA" id="ARBA00004651"/>
    </source>
</evidence>
<comment type="subcellular location">
    <subcellularLocation>
        <location evidence="1">Cell membrane</location>
        <topology evidence="1">Multi-pass membrane protein</topology>
    </subcellularLocation>
</comment>
<evidence type="ECO:0000256" key="6">
    <source>
        <dbReference type="SAM" id="Phobius"/>
    </source>
</evidence>
<feature type="domain" description="RDD" evidence="7">
    <location>
        <begin position="14"/>
        <end position="170"/>
    </location>
</feature>
<dbReference type="InterPro" id="IPR051791">
    <property type="entry name" value="Pra-immunoreactive"/>
</dbReference>
<dbReference type="Pfam" id="PF06271">
    <property type="entry name" value="RDD"/>
    <property type="match status" value="1"/>
</dbReference>
<keyword evidence="4 6" id="KW-1133">Transmembrane helix</keyword>
<name>A0ABX1YGH6_9BACL</name>
<feature type="transmembrane region" description="Helical" evidence="6">
    <location>
        <begin position="51"/>
        <end position="71"/>
    </location>
</feature>
<evidence type="ECO:0000256" key="5">
    <source>
        <dbReference type="ARBA" id="ARBA00023136"/>
    </source>
</evidence>
<dbReference type="RefSeq" id="WP_171717435.1">
    <property type="nucleotide sequence ID" value="NZ_WHOB01000029.1"/>
</dbReference>
<keyword evidence="5 6" id="KW-0472">Membrane</keyword>
<dbReference type="PANTHER" id="PTHR36115:SF4">
    <property type="entry name" value="MEMBRANE PROTEIN"/>
    <property type="match status" value="1"/>
</dbReference>
<evidence type="ECO:0000256" key="4">
    <source>
        <dbReference type="ARBA" id="ARBA00022989"/>
    </source>
</evidence>
<evidence type="ECO:0000313" key="8">
    <source>
        <dbReference type="EMBL" id="NOU79574.1"/>
    </source>
</evidence>
<evidence type="ECO:0000256" key="3">
    <source>
        <dbReference type="ARBA" id="ARBA00022692"/>
    </source>
</evidence>
<feature type="transmembrane region" description="Helical" evidence="6">
    <location>
        <begin position="21"/>
        <end position="39"/>
    </location>
</feature>
<evidence type="ECO:0000313" key="9">
    <source>
        <dbReference type="Proteomes" id="UP000596857"/>
    </source>
</evidence>
<accession>A0ABX1YGH6</accession>
<sequence length="183" mass="20679">MEQRIEEQLDLDDYVGFWKRVLISFIDFLILALPTYFLNRLCVSAAESAESAFPLFIQFVLLIGFNVFMVVKYGGTPGRLLLGVRIINEDGRYPALKQALIRYLFFIVNGFLAVIVSLNTEELSAVSSSLANWSPLATNLNVFFGWVVVADCLFVAFTRRNRALHDMMAGTYVVKKNALDHLV</sequence>
<protein>
    <recommendedName>
        <fullName evidence="7">RDD domain-containing protein</fullName>
    </recommendedName>
</protein>
<evidence type="ECO:0000259" key="7">
    <source>
        <dbReference type="Pfam" id="PF06271"/>
    </source>
</evidence>
<dbReference type="PANTHER" id="PTHR36115">
    <property type="entry name" value="PROLINE-RICH ANTIGEN HOMOLOG-RELATED"/>
    <property type="match status" value="1"/>
</dbReference>
<organism evidence="8 9">
    <name type="scientific">Paenibacillus phytohabitans</name>
    <dbReference type="NCBI Taxonomy" id="2654978"/>
    <lineage>
        <taxon>Bacteria</taxon>
        <taxon>Bacillati</taxon>
        <taxon>Bacillota</taxon>
        <taxon>Bacilli</taxon>
        <taxon>Bacillales</taxon>
        <taxon>Paenibacillaceae</taxon>
        <taxon>Paenibacillus</taxon>
    </lineage>
</organism>
<dbReference type="Proteomes" id="UP000596857">
    <property type="component" value="Unassembled WGS sequence"/>
</dbReference>
<keyword evidence="3 6" id="KW-0812">Transmembrane</keyword>
<evidence type="ECO:0000256" key="2">
    <source>
        <dbReference type="ARBA" id="ARBA00022475"/>
    </source>
</evidence>
<keyword evidence="2" id="KW-1003">Cell membrane</keyword>
<dbReference type="EMBL" id="WHOB01000029">
    <property type="protein sequence ID" value="NOU79574.1"/>
    <property type="molecule type" value="Genomic_DNA"/>
</dbReference>
<dbReference type="InterPro" id="IPR010432">
    <property type="entry name" value="RDD"/>
</dbReference>
<feature type="transmembrane region" description="Helical" evidence="6">
    <location>
        <begin position="100"/>
        <end position="120"/>
    </location>
</feature>
<comment type="caution">
    <text evidence="8">The sequence shown here is derived from an EMBL/GenBank/DDBJ whole genome shotgun (WGS) entry which is preliminary data.</text>
</comment>
<feature type="transmembrane region" description="Helical" evidence="6">
    <location>
        <begin position="140"/>
        <end position="158"/>
    </location>
</feature>
<keyword evidence="9" id="KW-1185">Reference proteome</keyword>